<dbReference type="Gene3D" id="2.180.10.10">
    <property type="entry name" value="RHS repeat-associated core"/>
    <property type="match status" value="1"/>
</dbReference>
<proteinExistence type="predicted"/>
<dbReference type="EMBL" id="CP023777">
    <property type="protein sequence ID" value="ATL49373.1"/>
    <property type="molecule type" value="Genomic_DNA"/>
</dbReference>
<dbReference type="InterPro" id="IPR022385">
    <property type="entry name" value="Rhs_assc_core"/>
</dbReference>
<keyword evidence="2" id="KW-1185">Reference proteome</keyword>
<dbReference type="OrthoDB" id="680858at2"/>
<dbReference type="AlphaFoldDB" id="A0A291QZV2"/>
<name>A0A291QZV2_9BACT</name>
<protein>
    <recommendedName>
        <fullName evidence="3">RHS repeat-associated core domain-containing protein</fullName>
    </recommendedName>
</protein>
<accession>A0A291QZV2</accession>
<gene>
    <name evidence="1" type="ORF">COR50_20540</name>
</gene>
<dbReference type="KEGG" id="cbae:COR50_20540"/>
<dbReference type="NCBIfam" id="TIGR03696">
    <property type="entry name" value="Rhs_assc_core"/>
    <property type="match status" value="1"/>
</dbReference>
<organism evidence="1 2">
    <name type="scientific">Chitinophaga caeni</name>
    <dbReference type="NCBI Taxonomy" id="2029983"/>
    <lineage>
        <taxon>Bacteria</taxon>
        <taxon>Pseudomonadati</taxon>
        <taxon>Bacteroidota</taxon>
        <taxon>Chitinophagia</taxon>
        <taxon>Chitinophagales</taxon>
        <taxon>Chitinophagaceae</taxon>
        <taxon>Chitinophaga</taxon>
    </lineage>
</organism>
<dbReference type="Proteomes" id="UP000220133">
    <property type="component" value="Chromosome"/>
</dbReference>
<evidence type="ECO:0000313" key="1">
    <source>
        <dbReference type="EMBL" id="ATL49373.1"/>
    </source>
</evidence>
<reference evidence="1 2" key="1">
    <citation type="submission" date="2017-10" db="EMBL/GenBank/DDBJ databases">
        <title>Paenichitinophaga pekingensis gen. nov., sp. nov., isolated from activated sludge.</title>
        <authorList>
            <person name="Jin D."/>
            <person name="Kong X."/>
            <person name="Deng Y."/>
            <person name="Bai Z."/>
        </authorList>
    </citation>
    <scope>NUCLEOTIDE SEQUENCE [LARGE SCALE GENOMIC DNA]</scope>
    <source>
        <strain evidence="1 2">13</strain>
    </source>
</reference>
<evidence type="ECO:0008006" key="3">
    <source>
        <dbReference type="Google" id="ProtNLM"/>
    </source>
</evidence>
<sequence length="297" mass="31752">MKGEGNQQDYGMRIYDPRIGRFLSVDPLTKDYPELTSYQFASNRPIECIDLDGGESAYLTSDGHLSMPSDALRHPIPKNAYVFSTEGAKGALKLATSQGIFYGVAAVVALDFYLTGGTVTNAVSKFAFATSIYGALDHNPATTEAGKVIQSEKMKGALVDLATVGLLHMAFGMLRIKGSSVSKTLQNVESETAATKGGGRVFTQTAKDGDLLFYSTKIGDDIIEFGGNFSKSNGTLTIKNFDIDGALTNKLGIRGVKDVIIDFGRQQGVNQVIIQGAKRTTGANPGKIPSQLIFKID</sequence>
<evidence type="ECO:0000313" key="2">
    <source>
        <dbReference type="Proteomes" id="UP000220133"/>
    </source>
</evidence>